<organism evidence="2">
    <name type="scientific">bioreactor metagenome</name>
    <dbReference type="NCBI Taxonomy" id="1076179"/>
    <lineage>
        <taxon>unclassified sequences</taxon>
        <taxon>metagenomes</taxon>
        <taxon>ecological metagenomes</taxon>
    </lineage>
</organism>
<evidence type="ECO:0000313" key="2">
    <source>
        <dbReference type="EMBL" id="MPN22633.1"/>
    </source>
</evidence>
<comment type="caution">
    <text evidence="2">The sequence shown here is derived from an EMBL/GenBank/DDBJ whole genome shotgun (WGS) entry which is preliminary data.</text>
</comment>
<proteinExistence type="predicted"/>
<gene>
    <name evidence="2" type="ORF">SDC9_170016</name>
</gene>
<sequence length="129" mass="14048">MLAHVRCIVDAPVTDQVLSLGIDLKAAGQPQKAAYLTVGHLKNHRPVPPPVLTPDSHLIVKKHEQMPEGLEQRAQPAHLQPSVKGQQLSQVVHLAPPFLPFGGSPASPRPTAPLKIPDRQSRHWTSTRS</sequence>
<accession>A0A645GFV6</accession>
<name>A0A645GFV6_9ZZZZ</name>
<feature type="region of interest" description="Disordered" evidence="1">
    <location>
        <begin position="99"/>
        <end position="129"/>
    </location>
</feature>
<evidence type="ECO:0000256" key="1">
    <source>
        <dbReference type="SAM" id="MobiDB-lite"/>
    </source>
</evidence>
<dbReference type="EMBL" id="VSSQ01070916">
    <property type="protein sequence ID" value="MPN22633.1"/>
    <property type="molecule type" value="Genomic_DNA"/>
</dbReference>
<dbReference type="AlphaFoldDB" id="A0A645GFV6"/>
<reference evidence="2" key="1">
    <citation type="submission" date="2019-08" db="EMBL/GenBank/DDBJ databases">
        <authorList>
            <person name="Kucharzyk K."/>
            <person name="Murdoch R.W."/>
            <person name="Higgins S."/>
            <person name="Loffler F."/>
        </authorList>
    </citation>
    <scope>NUCLEOTIDE SEQUENCE</scope>
</reference>
<protein>
    <submittedName>
        <fullName evidence="2">Uncharacterized protein</fullName>
    </submittedName>
</protein>